<dbReference type="PROSITE" id="PS50071">
    <property type="entry name" value="HOMEOBOX_2"/>
    <property type="match status" value="1"/>
</dbReference>
<dbReference type="Gene3D" id="1.10.10.60">
    <property type="entry name" value="Homeodomain-like"/>
    <property type="match status" value="1"/>
</dbReference>
<dbReference type="CDD" id="cd00086">
    <property type="entry name" value="homeodomain"/>
    <property type="match status" value="1"/>
</dbReference>
<accession>A0AAE0WAB8</accession>
<evidence type="ECO:0000256" key="3">
    <source>
        <dbReference type="ARBA" id="ARBA00023125"/>
    </source>
</evidence>
<dbReference type="PANTHER" id="PTHR24341">
    <property type="entry name" value="HOMEOBOX PROTEIN ENGRAILED"/>
    <property type="match status" value="1"/>
</dbReference>
<evidence type="ECO:0000259" key="8">
    <source>
        <dbReference type="PROSITE" id="PS50071"/>
    </source>
</evidence>
<comment type="caution">
    <text evidence="9">The sequence shown here is derived from an EMBL/GenBank/DDBJ whole genome shotgun (WGS) entry which is preliminary data.</text>
</comment>
<dbReference type="InterPro" id="IPR009057">
    <property type="entry name" value="Homeodomain-like_sf"/>
</dbReference>
<dbReference type="PROSITE" id="PS00027">
    <property type="entry name" value="HOMEOBOX_1"/>
    <property type="match status" value="1"/>
</dbReference>
<dbReference type="AlphaFoldDB" id="A0AAE0WAB8"/>
<reference evidence="9" key="1">
    <citation type="journal article" date="2021" name="Genome Biol. Evol.">
        <title>A High-Quality Reference Genome for a Parasitic Bivalve with Doubly Uniparental Inheritance (Bivalvia: Unionida).</title>
        <authorList>
            <person name="Smith C.H."/>
        </authorList>
    </citation>
    <scope>NUCLEOTIDE SEQUENCE</scope>
    <source>
        <strain evidence="9">CHS0354</strain>
    </source>
</reference>
<gene>
    <name evidence="9" type="ORF">CHS0354_006526</name>
</gene>
<dbReference type="InterPro" id="IPR017970">
    <property type="entry name" value="Homeobox_CS"/>
</dbReference>
<protein>
    <recommendedName>
        <fullName evidence="8">Homeobox domain-containing protein</fullName>
    </recommendedName>
</protein>
<comment type="similarity">
    <text evidence="2">Belongs to the engrailed homeobox family.</text>
</comment>
<evidence type="ECO:0000313" key="9">
    <source>
        <dbReference type="EMBL" id="KAK3607933.1"/>
    </source>
</evidence>
<dbReference type="GO" id="GO:0030182">
    <property type="term" value="P:neuron differentiation"/>
    <property type="evidence" value="ECO:0007669"/>
    <property type="project" value="TreeGrafter"/>
</dbReference>
<dbReference type="PRINTS" id="PR00024">
    <property type="entry name" value="HOMEOBOX"/>
</dbReference>
<reference evidence="9" key="3">
    <citation type="submission" date="2023-05" db="EMBL/GenBank/DDBJ databases">
        <authorList>
            <person name="Smith C.H."/>
        </authorList>
    </citation>
    <scope>NUCLEOTIDE SEQUENCE</scope>
    <source>
        <strain evidence="9">CHS0354</strain>
        <tissue evidence="9">Mantle</tissue>
    </source>
</reference>
<keyword evidence="4 6" id="KW-0371">Homeobox</keyword>
<dbReference type="EMBL" id="JAEAOA010000451">
    <property type="protein sequence ID" value="KAK3607933.1"/>
    <property type="molecule type" value="Genomic_DNA"/>
</dbReference>
<dbReference type="SMART" id="SM00389">
    <property type="entry name" value="HOX"/>
    <property type="match status" value="1"/>
</dbReference>
<organism evidence="9 10">
    <name type="scientific">Potamilus streckersoni</name>
    <dbReference type="NCBI Taxonomy" id="2493646"/>
    <lineage>
        <taxon>Eukaryota</taxon>
        <taxon>Metazoa</taxon>
        <taxon>Spiralia</taxon>
        <taxon>Lophotrochozoa</taxon>
        <taxon>Mollusca</taxon>
        <taxon>Bivalvia</taxon>
        <taxon>Autobranchia</taxon>
        <taxon>Heteroconchia</taxon>
        <taxon>Palaeoheterodonta</taxon>
        <taxon>Unionida</taxon>
        <taxon>Unionoidea</taxon>
        <taxon>Unionidae</taxon>
        <taxon>Ambleminae</taxon>
        <taxon>Lampsilini</taxon>
        <taxon>Potamilus</taxon>
    </lineage>
</organism>
<dbReference type="SUPFAM" id="SSF46689">
    <property type="entry name" value="Homeodomain-like"/>
    <property type="match status" value="1"/>
</dbReference>
<evidence type="ECO:0000256" key="5">
    <source>
        <dbReference type="ARBA" id="ARBA00023242"/>
    </source>
</evidence>
<dbReference type="InterPro" id="IPR050720">
    <property type="entry name" value="Engrailed_Homeobox_TFs"/>
</dbReference>
<sequence length="247" mass="28472">MIGLLEMLKNCCDRLTSETKEQTILQDKRESLNDTIKQSKYNCSRVEYTNFSIEEILKPAFGSNKPIPLEEPCSSNLESYSASDTGCLSDVDGFLEQEQALDLSLKRQQASELPAWIFCTRYSARPSAGPRNRKKRRVPVGGIKKRGRVAFKHNQLHRLEKEFEISQYLSETRRRDLARELTLQESQVKVWFQNRRAKVKKSNELDSLALQLCEHGLYGHGSKKNHFDVIRSEVYTSDSERSCDSLF</sequence>
<evidence type="ECO:0000256" key="6">
    <source>
        <dbReference type="PROSITE-ProRule" id="PRU00108"/>
    </source>
</evidence>
<dbReference type="InterPro" id="IPR020479">
    <property type="entry name" value="HD_metazoa"/>
</dbReference>
<feature type="DNA-binding region" description="Homeobox" evidence="6">
    <location>
        <begin position="144"/>
        <end position="203"/>
    </location>
</feature>
<dbReference type="Pfam" id="PF00046">
    <property type="entry name" value="Homeodomain"/>
    <property type="match status" value="1"/>
</dbReference>
<dbReference type="PANTHER" id="PTHR24341:SF6">
    <property type="entry name" value="HOMEOBOX PROTEIN INVECTED"/>
    <property type="match status" value="1"/>
</dbReference>
<dbReference type="Proteomes" id="UP001195483">
    <property type="component" value="Unassembled WGS sequence"/>
</dbReference>
<keyword evidence="3 6" id="KW-0238">DNA-binding</keyword>
<keyword evidence="10" id="KW-1185">Reference proteome</keyword>
<proteinExistence type="inferred from homology"/>
<comment type="subcellular location">
    <subcellularLocation>
        <location evidence="1 6 7">Nucleus</location>
    </subcellularLocation>
</comment>
<evidence type="ECO:0000313" key="10">
    <source>
        <dbReference type="Proteomes" id="UP001195483"/>
    </source>
</evidence>
<dbReference type="GO" id="GO:0000978">
    <property type="term" value="F:RNA polymerase II cis-regulatory region sequence-specific DNA binding"/>
    <property type="evidence" value="ECO:0007669"/>
    <property type="project" value="TreeGrafter"/>
</dbReference>
<evidence type="ECO:0000256" key="4">
    <source>
        <dbReference type="ARBA" id="ARBA00023155"/>
    </source>
</evidence>
<feature type="domain" description="Homeobox" evidence="8">
    <location>
        <begin position="142"/>
        <end position="202"/>
    </location>
</feature>
<evidence type="ECO:0000256" key="7">
    <source>
        <dbReference type="RuleBase" id="RU000682"/>
    </source>
</evidence>
<dbReference type="InterPro" id="IPR001356">
    <property type="entry name" value="HD"/>
</dbReference>
<evidence type="ECO:0000256" key="1">
    <source>
        <dbReference type="ARBA" id="ARBA00004123"/>
    </source>
</evidence>
<name>A0AAE0WAB8_9BIVA</name>
<dbReference type="GO" id="GO:0005634">
    <property type="term" value="C:nucleus"/>
    <property type="evidence" value="ECO:0007669"/>
    <property type="project" value="UniProtKB-SubCell"/>
</dbReference>
<evidence type="ECO:0000256" key="2">
    <source>
        <dbReference type="ARBA" id="ARBA00010896"/>
    </source>
</evidence>
<dbReference type="GO" id="GO:0000981">
    <property type="term" value="F:DNA-binding transcription factor activity, RNA polymerase II-specific"/>
    <property type="evidence" value="ECO:0007669"/>
    <property type="project" value="InterPro"/>
</dbReference>
<keyword evidence="5 6" id="KW-0539">Nucleus</keyword>
<reference evidence="9" key="2">
    <citation type="journal article" date="2021" name="Genome Biol. Evol.">
        <title>Developing a high-quality reference genome for a parasitic bivalve with doubly uniparental inheritance (Bivalvia: Unionida).</title>
        <authorList>
            <person name="Smith C.H."/>
        </authorList>
    </citation>
    <scope>NUCLEOTIDE SEQUENCE</scope>
    <source>
        <strain evidence="9">CHS0354</strain>
        <tissue evidence="9">Mantle</tissue>
    </source>
</reference>